<reference evidence="24" key="1">
    <citation type="journal article" date="2019" name="G3 (Bethesda)">
        <title>Genome Assemblies of Two Rare Opportunistic Yeast Pathogens: Diutina rugosa (syn. Candida rugosa) and Trichomonascus ciferrii (syn. Candida ciferrii).</title>
        <authorList>
            <person name="Mixao V."/>
            <person name="Saus E."/>
            <person name="Hansen A.P."/>
            <person name="Lass-Florl C."/>
            <person name="Gabaldon T."/>
        </authorList>
    </citation>
    <scope>NUCLEOTIDE SEQUENCE</scope>
    <source>
        <strain evidence="24">CBS 4856</strain>
    </source>
</reference>
<dbReference type="PANTHER" id="PTHR10982:SF21">
    <property type="entry name" value="FATTY ACID SYNTHASE SUBUNIT BETA"/>
    <property type="match status" value="1"/>
</dbReference>
<dbReference type="GO" id="GO:0004314">
    <property type="term" value="F:[acyl-carrier-protein] S-malonyltransferase activity"/>
    <property type="evidence" value="ECO:0007669"/>
    <property type="project" value="UniProtKB-EC"/>
</dbReference>
<dbReference type="PANTHER" id="PTHR10982">
    <property type="entry name" value="MALONYL COA-ACYL CARRIER PROTEIN TRANSACYLASE"/>
    <property type="match status" value="1"/>
</dbReference>
<dbReference type="Gene3D" id="3.40.366.10">
    <property type="entry name" value="Malonyl-Coenzyme A Acyl Carrier Protein, domain 2"/>
    <property type="match status" value="3"/>
</dbReference>
<dbReference type="InterPro" id="IPR029069">
    <property type="entry name" value="HotDog_dom_sf"/>
</dbReference>
<evidence type="ECO:0000256" key="6">
    <source>
        <dbReference type="ARBA" id="ARBA00022832"/>
    </source>
</evidence>
<comment type="catalytic activity">
    <reaction evidence="15 21">
        <text>acetyl-CoA + n malonyl-CoA + 2n NADPH + 4n H(+) = a long-chain-acyl-CoA + n CoA + n CO2 + 2n NADP(+).</text>
        <dbReference type="EC" id="2.3.1.86"/>
    </reaction>
</comment>
<evidence type="ECO:0000256" key="17">
    <source>
        <dbReference type="ARBA" id="ARBA00048536"/>
    </source>
</evidence>
<dbReference type="FunFam" id="3.30.1120.100:FF:000001">
    <property type="entry name" value="Fatty acid synthase beta subunit dehydratase"/>
    <property type="match status" value="1"/>
</dbReference>
<dbReference type="OrthoDB" id="5417908at2759"/>
<dbReference type="FunFam" id="3.10.129.10:FF:000017">
    <property type="entry name" value="Fatty acid synthase beta subunit dehydratase"/>
    <property type="match status" value="1"/>
</dbReference>
<evidence type="ECO:0000256" key="22">
    <source>
        <dbReference type="PIRSR" id="PIRSR005562-1"/>
    </source>
</evidence>
<dbReference type="PRINTS" id="PR01483">
    <property type="entry name" value="FASYNTHASE"/>
</dbReference>
<dbReference type="SUPFAM" id="SSF52151">
    <property type="entry name" value="FabD/lysophospholipase-like"/>
    <property type="match status" value="2"/>
</dbReference>
<dbReference type="FunFam" id="1.20.1050.120:FF:000001">
    <property type="entry name" value="Fatty acid synthase beta subunit dehydratase"/>
    <property type="match status" value="1"/>
</dbReference>
<keyword evidence="10 21" id="KW-0443">Lipid metabolism</keyword>
<protein>
    <recommendedName>
        <fullName evidence="21">Fatty acid synthase subunit beta</fullName>
        <ecNumber evidence="21">2.3.1.86</ecNumber>
    </recommendedName>
    <domain>
        <recommendedName>
            <fullName evidence="21">3-hydroxyacyl-[acyl-carrier-protein] dehydratase</fullName>
            <ecNumber evidence="21">4.2.1.59</ecNumber>
        </recommendedName>
    </domain>
    <domain>
        <recommendedName>
            <fullName evidence="21">Enoyl-[acyl-carrier-protein] reductase [NADH]</fullName>
            <ecNumber evidence="21">1.3.1.9</ecNumber>
        </recommendedName>
    </domain>
    <domain>
        <recommendedName>
            <fullName evidence="21">[Acyl-carrier-protein] acetyltransferase</fullName>
            <ecNumber evidence="21">2.3.1.38</ecNumber>
        </recommendedName>
    </domain>
    <domain>
        <recommendedName>
            <fullName evidence="21">[Acyl-carrier-protein] malonyltransferase</fullName>
            <ecNumber evidence="21">2.3.1.39</ecNumber>
        </recommendedName>
    </domain>
    <domain>
        <recommendedName>
            <fullName evidence="21">S-acyl fatty acid synthase thioesterase</fullName>
            <ecNumber evidence="21">3.1.2.14</ecNumber>
        </recommendedName>
    </domain>
</protein>
<dbReference type="InterPro" id="IPR050830">
    <property type="entry name" value="Fungal_FAS"/>
</dbReference>
<dbReference type="VEuPathDB" id="FungiDB:TRICI_002438"/>
<comment type="catalytic activity">
    <reaction evidence="17 21">
        <text>(9Z)-octadecenoyl-[ACP] + H2O = (9Z)-octadecenoate + holo-[ACP] + H(+)</text>
        <dbReference type="Rhea" id="RHEA:15057"/>
        <dbReference type="Rhea" id="RHEA-COMP:9685"/>
        <dbReference type="Rhea" id="RHEA-COMP:9924"/>
        <dbReference type="ChEBI" id="CHEBI:15377"/>
        <dbReference type="ChEBI" id="CHEBI:15378"/>
        <dbReference type="ChEBI" id="CHEBI:30823"/>
        <dbReference type="ChEBI" id="CHEBI:64479"/>
        <dbReference type="ChEBI" id="CHEBI:78783"/>
        <dbReference type="EC" id="3.1.2.14"/>
    </reaction>
</comment>
<dbReference type="InterPro" id="IPR040883">
    <property type="entry name" value="FAS_meander"/>
</dbReference>
<dbReference type="CDD" id="cd03447">
    <property type="entry name" value="FAS_MaoC"/>
    <property type="match status" value="1"/>
</dbReference>
<dbReference type="Gene3D" id="6.10.140.1400">
    <property type="match status" value="1"/>
</dbReference>
<evidence type="ECO:0000256" key="2">
    <source>
        <dbReference type="ARBA" id="ARBA00010009"/>
    </source>
</evidence>
<comment type="catalytic activity">
    <reaction evidence="19 21">
        <text>holo-[ACP] + acetyl-CoA = acetyl-[ACP] + CoA</text>
        <dbReference type="Rhea" id="RHEA:41788"/>
        <dbReference type="Rhea" id="RHEA-COMP:9621"/>
        <dbReference type="Rhea" id="RHEA-COMP:9685"/>
        <dbReference type="ChEBI" id="CHEBI:57287"/>
        <dbReference type="ChEBI" id="CHEBI:57288"/>
        <dbReference type="ChEBI" id="CHEBI:64479"/>
        <dbReference type="ChEBI" id="CHEBI:78446"/>
        <dbReference type="EC" id="2.3.1.38"/>
    </reaction>
</comment>
<evidence type="ECO:0000256" key="16">
    <source>
        <dbReference type="ARBA" id="ARBA00048462"/>
    </source>
</evidence>
<dbReference type="EC" id="2.3.1.38" evidence="21"/>
<dbReference type="EC" id="1.3.1.9" evidence="21"/>
<evidence type="ECO:0000256" key="19">
    <source>
        <dbReference type="ARBA" id="ARBA00048835"/>
    </source>
</evidence>
<dbReference type="EMBL" id="SWFS01000165">
    <property type="protein sequence ID" value="KAA8915405.1"/>
    <property type="molecule type" value="Genomic_DNA"/>
</dbReference>
<dbReference type="FunFam" id="3.30.70.3330:FF:000001">
    <property type="entry name" value="Fatty acid synthase subunit beta dehydratase"/>
    <property type="match status" value="1"/>
</dbReference>
<keyword evidence="3 21" id="KW-0444">Lipid biosynthesis</keyword>
<evidence type="ECO:0000256" key="8">
    <source>
        <dbReference type="ARBA" id="ARBA00023002"/>
    </source>
</evidence>
<dbReference type="PIRSF" id="PIRSF005562">
    <property type="entry name" value="FAS_yeast_beta"/>
    <property type="match status" value="1"/>
</dbReference>
<keyword evidence="11 21" id="KW-0275">Fatty acid biosynthesis</keyword>
<dbReference type="Pfam" id="PF00698">
    <property type="entry name" value="Acyl_transf_1"/>
    <property type="match status" value="1"/>
</dbReference>
<evidence type="ECO:0000313" key="24">
    <source>
        <dbReference type="EMBL" id="KAA8915405.1"/>
    </source>
</evidence>
<dbReference type="GO" id="GO:0004312">
    <property type="term" value="F:fatty acid synthase activity"/>
    <property type="evidence" value="ECO:0007669"/>
    <property type="project" value="InterPro"/>
</dbReference>
<dbReference type="InterPro" id="IPR016452">
    <property type="entry name" value="Fas1/AflB-like"/>
</dbReference>
<dbReference type="GO" id="GO:0004318">
    <property type="term" value="F:enoyl-[acyl-carrier-protein] reductase (NADH) activity"/>
    <property type="evidence" value="ECO:0007669"/>
    <property type="project" value="UniProtKB-UniRule"/>
</dbReference>
<dbReference type="Pfam" id="PF17951">
    <property type="entry name" value="FAS_meander"/>
    <property type="match status" value="1"/>
</dbReference>
<feature type="domain" description="Malonyl-CoA:ACP transacylase (MAT)" evidence="23">
    <location>
        <begin position="1699"/>
        <end position="2053"/>
    </location>
</feature>
<evidence type="ECO:0000313" key="25">
    <source>
        <dbReference type="Proteomes" id="UP000761534"/>
    </source>
</evidence>
<evidence type="ECO:0000256" key="3">
    <source>
        <dbReference type="ARBA" id="ARBA00022516"/>
    </source>
</evidence>
<dbReference type="FunFam" id="3.40.366.10:FF:000007">
    <property type="entry name" value="Fatty acid synthase beta subunit dehydratase"/>
    <property type="match status" value="1"/>
</dbReference>
<dbReference type="InterPro" id="IPR032088">
    <property type="entry name" value="SAT"/>
</dbReference>
<dbReference type="InterPro" id="IPR001227">
    <property type="entry name" value="Ac_transferase_dom_sf"/>
</dbReference>
<dbReference type="FunFam" id="3.20.20.70:FF:000078">
    <property type="entry name" value="Fatty acid synthase beta subunit dehydratase"/>
    <property type="match status" value="1"/>
</dbReference>
<gene>
    <name evidence="24" type="ORF">TRICI_002438</name>
</gene>
<dbReference type="Pfam" id="PF13452">
    <property type="entry name" value="FAS1_DH_region"/>
    <property type="match status" value="1"/>
</dbReference>
<evidence type="ECO:0000256" key="10">
    <source>
        <dbReference type="ARBA" id="ARBA00023098"/>
    </source>
</evidence>
<organism evidence="24 25">
    <name type="scientific">Trichomonascus ciferrii</name>
    <dbReference type="NCBI Taxonomy" id="44093"/>
    <lineage>
        <taxon>Eukaryota</taxon>
        <taxon>Fungi</taxon>
        <taxon>Dikarya</taxon>
        <taxon>Ascomycota</taxon>
        <taxon>Saccharomycotina</taxon>
        <taxon>Dipodascomycetes</taxon>
        <taxon>Dipodascales</taxon>
        <taxon>Trichomonascaceae</taxon>
        <taxon>Trichomonascus</taxon>
        <taxon>Trichomonascus ciferrii complex</taxon>
    </lineage>
</organism>
<dbReference type="Gene3D" id="6.10.60.10">
    <property type="match status" value="1"/>
</dbReference>
<dbReference type="GO" id="GO:0016297">
    <property type="term" value="F:fatty acyl-[ACP] hydrolase activity"/>
    <property type="evidence" value="ECO:0007669"/>
    <property type="project" value="UniProtKB-EC"/>
</dbReference>
<dbReference type="Gene3D" id="6.20.240.10">
    <property type="match status" value="1"/>
</dbReference>
<accession>A0A642V701</accession>
<sequence>MYGTATGVSTPHSAASLRPLVLSHGDIEHTLLVPTSLYLNCTQLRDQFSSSLPAASEDKAGDDEPSSPIELLAAFLGFTADLVGSEPGPYDEVLSLVLTEFETRYLRGNDVHAVAAALQRDESTPTTSAKIKKVVKSYYAARLAANKEIKPYESALLRAVSDKDAAMHAIFGGQGNTEDYFDELREIFDVYNGNIIDFVRLLADKLLNLTREHSDAAKIYTKGLDIMRWLERPETTPDNDYLIYAPVSVPVIGLIQLSHFAVTARLLGKTPGQLRDYFAGATGHSQGLVTAVAIASSDSWESFFENSVKAITVFFYIGLRCQQQYPHTSLPPSVLEDSVAEGEGKPSPMLSIRDLSQDEVQEFVDSTNKHLPEEKHIVISLINGARNMVVTGPPQSLYGLNLALRKAKAPTGLNQGRVPHSERKLRFSSRFLPITSPFHSPLLTGATEIIVNDLKKANVEFNASSLSIPVFDTFDGTDFRQSKGSVISRVIELITHLPVNWETATKFSCTHILDFGPGGSSGLGLLTHRNKDGTGVRVIIAGVLDGNVSAQEEFGFKQEIFDREEGTVQYAIDWVKEFSPKLVKTTSGGTYVDTQFSRLLGRPPIMVPGMTPTTVRPEFVSATLNAGYHIELGGGGYFMPSMLTTALEKIEKSVKPGVGITLNVLYVNPVMLQWCIPLVERLRNDGFPIEGLTIGAGVPSVEVANEYIRNLGLKHISFKPGAVESIATAVAIAKANPHFPVVIQWTGGRGGGHHSFEDFHAPILQMYSKIRRQPNIILVAGSGFGSDVDTYPYLTGEWSTKYSYPPMPFDGFLMGSRCMVAKEAFTSPAAKTAIANAPGVEDKDWERTYKGPTGGVITVLSEMGEPIHKLATRGVLFWQELDNTIFNLPKNKRVEALLAKKDYIIKRLNADFQKTWFGKNSAGEVVDLEDMTYAEVVSRLIDLLYVKKENRWIDVSLRNFTGDVIRRVEERFTTDAGKLSVIQSFNELDAPFDALERILKAYPDAKNQIINAQDKDYFLMLCRRPTQKPVPFIPVLDDNFEFYFKKDSLWQSEDLAAVVDEDVERTCILQGPVATRYATEVDKPIKDILDSVHEGHIKRLLKDVYGGDDSKVPVVESFGFKAPRTETQIGSKAFSAVNIQHDGDNVVYKIDTNPANSAALPSVENWLALLAGDKYTWRYSLISAKIIVQGSKHRPNSMRSILAPVRGLRVEISNLSDPEKTKLDVWEPVNGKLTKVIEISKKDKQTIRVLMIEDRTADKKPVPLELLYTYKPEFGFAPIQEVMEGRNDRIKDFYWKAWFGSEEKANFDVDITKPWDGDSITVEGKAIADFVHAVGNSGEAFVDRPNKTTYAPMDFAIVTGWKAIIRAIFPKVIDGDILRLVHLSNGFKMFPDAEPLKKGDVVTTTASLKAVMNQASGKIVEVSGILKREGKPVMEVTSQFLYRGAYEDYENTFQRKEETPRELHLKTPKDVAVLCSKEWFQLDDSSIDLLGKTLTFRNETFVRFKNQNVFSSVKTTGQVLLELPSKEIIQIASVEYEAGESYGNPVIDYLERHGSTIEQPVHFENAIPLNAGTVLASRAPSSNEGYANVSGDYNPIHVSRVFATYANLAGTITHGMYSSAVMRSLVETWAAENHVSRVRAFNCQFVGMVLPNDDIETKLEHIGMINGRKIIKVESFKRETQEPVLLGEAEVDQPTSSYVFTGQGSQEQGMGMDLYESSEVARQVWDRADQHFLNNYGFSIIDIVKNNPKELTVHFGGARGKAIRDNYISMMFESVDEDGKIQSQKIFQSIDENTDFYTFKSPTGLLSATQFTQPALTLMEKASFEDMKSKGLIAADSPFAGHSLGEYSALTSLADVMPIESLVDVVFYRGMTMQVAVPRDAAGRSNYGMVAVNPSRVSSTFDDTALRFVVENIAQRTEWLLEIVNYNVENQQYVAAGDLRALDTLTNVLNFLKVQKINIDKLLATMDVEKVKEHLYEIVDEVKQKSLAKPQPIDLERGYAVIPLKGISVPFHSSYLRSGVKPFQRFLVKKVPQSAVKPASLIGKYIPNLTAKPFEITKEYFQEVYNLTGSEKIKSILDNWEQYEKS</sequence>
<keyword evidence="9 21" id="KW-0520">NAD</keyword>
<dbReference type="InterPro" id="IPR041099">
    <property type="entry name" value="FAS1_N"/>
</dbReference>
<comment type="function">
    <text evidence="20 21">Fatty acid synthetase catalyzes the formation of long-chain fatty acids from acetyl-CoA, malonyl-CoA and NADPH. The beta subunit contains domains for: [acyl-carrier-protein] acetyltransferase and malonyltransferase, S-acyl fatty acid synthase thioesterase, enoyl-[acyl-carrier-protein] reductase, and 3-hydroxypalmitoyl-[acyl-carrier-protein] dehydratase.</text>
</comment>
<dbReference type="Gene3D" id="3.20.20.70">
    <property type="entry name" value="Aldolase class I"/>
    <property type="match status" value="2"/>
</dbReference>
<keyword evidence="12 21" id="KW-0456">Lyase</keyword>
<evidence type="ECO:0000256" key="12">
    <source>
        <dbReference type="ARBA" id="ARBA00023239"/>
    </source>
</evidence>
<keyword evidence="5 21" id="KW-0378">Hydrolase</keyword>
<comment type="catalytic activity">
    <reaction evidence="1 21">
        <text>a (3R)-hydroxyacyl-[ACP] = a (2E)-enoyl-[ACP] + H2O</text>
        <dbReference type="Rhea" id="RHEA:13097"/>
        <dbReference type="Rhea" id="RHEA-COMP:9925"/>
        <dbReference type="Rhea" id="RHEA-COMP:9945"/>
        <dbReference type="ChEBI" id="CHEBI:15377"/>
        <dbReference type="ChEBI" id="CHEBI:78784"/>
        <dbReference type="ChEBI" id="CHEBI:78827"/>
        <dbReference type="EC" id="4.2.1.59"/>
    </reaction>
</comment>
<evidence type="ECO:0000256" key="13">
    <source>
        <dbReference type="ARBA" id="ARBA00023268"/>
    </source>
</evidence>
<comment type="catalytic activity">
    <reaction evidence="18 21">
        <text>a 2,3-saturated acyl-[ACP] + NAD(+) = a (2E)-enoyl-[ACP] + NADH + H(+)</text>
        <dbReference type="Rhea" id="RHEA:10240"/>
        <dbReference type="Rhea" id="RHEA-COMP:9925"/>
        <dbReference type="Rhea" id="RHEA-COMP:9926"/>
        <dbReference type="ChEBI" id="CHEBI:15378"/>
        <dbReference type="ChEBI" id="CHEBI:57540"/>
        <dbReference type="ChEBI" id="CHEBI:57945"/>
        <dbReference type="ChEBI" id="CHEBI:78784"/>
        <dbReference type="ChEBI" id="CHEBI:78785"/>
        <dbReference type="EC" id="1.3.1.9"/>
    </reaction>
</comment>
<name>A0A642V701_9ASCO</name>
<dbReference type="GO" id="GO:0005835">
    <property type="term" value="C:fatty acid synthase complex"/>
    <property type="evidence" value="ECO:0007669"/>
    <property type="project" value="UniProtKB-UniRule"/>
</dbReference>
<dbReference type="GO" id="GO:0019171">
    <property type="term" value="F:(3R)-hydroxyacyl-[acyl-carrier-protein] dehydratase activity"/>
    <property type="evidence" value="ECO:0007669"/>
    <property type="project" value="UniProtKB-EC"/>
</dbReference>
<dbReference type="Gene3D" id="1.20.1050.120">
    <property type="match status" value="1"/>
</dbReference>
<dbReference type="InterPro" id="IPR039569">
    <property type="entry name" value="FAS1-like_DH_region"/>
</dbReference>
<dbReference type="InterPro" id="IPR014043">
    <property type="entry name" value="Acyl_transferase_dom"/>
</dbReference>
<dbReference type="FunFam" id="3.40.366.10:FF:000006">
    <property type="entry name" value="Fatty acid synthase beta subunit dehydratase"/>
    <property type="match status" value="1"/>
</dbReference>
<dbReference type="Gene3D" id="1.20.930.70">
    <property type="match status" value="1"/>
</dbReference>
<dbReference type="Pfam" id="PF17828">
    <property type="entry name" value="FAS_N"/>
    <property type="match status" value="1"/>
</dbReference>
<dbReference type="Proteomes" id="UP000761534">
    <property type="component" value="Unassembled WGS sequence"/>
</dbReference>
<keyword evidence="4 21" id="KW-0808">Transferase</keyword>
<keyword evidence="13 21" id="KW-0511">Multifunctional enzyme</keyword>
<evidence type="ECO:0000256" key="5">
    <source>
        <dbReference type="ARBA" id="ARBA00022801"/>
    </source>
</evidence>
<dbReference type="EC" id="2.3.1.39" evidence="21"/>
<dbReference type="FunFam" id="1.20.930.70:FF:000001">
    <property type="entry name" value="Fatty acid synthase beta subunit dehydratase"/>
    <property type="match status" value="1"/>
</dbReference>
<evidence type="ECO:0000256" key="20">
    <source>
        <dbReference type="ARBA" id="ARBA00058855"/>
    </source>
</evidence>
<keyword evidence="6 21" id="KW-0276">Fatty acid metabolism</keyword>
<feature type="active site" description="For acetyltransferase activity" evidence="22">
    <location>
        <position position="285"/>
    </location>
</feature>
<dbReference type="EC" id="2.3.1.86" evidence="21"/>
<dbReference type="EC" id="3.1.2.14" evidence="21"/>
<dbReference type="InterPro" id="IPR016035">
    <property type="entry name" value="Acyl_Trfase/lysoPLipase"/>
</dbReference>
<dbReference type="Pfam" id="PF16073">
    <property type="entry name" value="SAT"/>
    <property type="match status" value="1"/>
</dbReference>
<dbReference type="SMART" id="SM00827">
    <property type="entry name" value="PKS_AT"/>
    <property type="match status" value="1"/>
</dbReference>
<dbReference type="Gene3D" id="3.10.129.10">
    <property type="entry name" value="Hotdog Thioesterase"/>
    <property type="match status" value="2"/>
</dbReference>
<evidence type="ECO:0000256" key="15">
    <source>
        <dbReference type="ARBA" id="ARBA00048237"/>
    </source>
</evidence>
<dbReference type="SUPFAM" id="SSF54637">
    <property type="entry name" value="Thioesterase/thiol ester dehydrase-isomerase"/>
    <property type="match status" value="2"/>
</dbReference>
<keyword evidence="8 21" id="KW-0560">Oxidoreductase</keyword>
<dbReference type="GO" id="GO:0006633">
    <property type="term" value="P:fatty acid biosynthetic process"/>
    <property type="evidence" value="ECO:0007669"/>
    <property type="project" value="UniProtKB-KW"/>
</dbReference>
<evidence type="ECO:0000256" key="18">
    <source>
        <dbReference type="ARBA" id="ARBA00048572"/>
    </source>
</evidence>
<dbReference type="EC" id="4.2.1.59" evidence="21"/>
<comment type="subunit">
    <text evidence="14 21">[Alpha(6)beta(6)] hexamers of two multifunctional subunits (alpha and beta).</text>
</comment>
<comment type="similarity">
    <text evidence="2 21">Belongs to the fungal fatty acid synthetase subunit beta family.</text>
</comment>
<evidence type="ECO:0000256" key="4">
    <source>
        <dbReference type="ARBA" id="ARBA00022679"/>
    </source>
</evidence>
<dbReference type="Gene3D" id="3.30.1120.100">
    <property type="match status" value="1"/>
</dbReference>
<evidence type="ECO:0000256" key="21">
    <source>
        <dbReference type="PIRNR" id="PIRNR005562"/>
    </source>
</evidence>
<dbReference type="InterPro" id="IPR003965">
    <property type="entry name" value="Fatty_acid_synthase"/>
</dbReference>
<dbReference type="Pfam" id="PF08354">
    <property type="entry name" value="Fas1-AflB-like_hel"/>
    <property type="match status" value="1"/>
</dbReference>
<keyword evidence="7 21" id="KW-0521">NADP</keyword>
<evidence type="ECO:0000256" key="7">
    <source>
        <dbReference type="ARBA" id="ARBA00022857"/>
    </source>
</evidence>
<dbReference type="InterPro" id="IPR013565">
    <property type="entry name" value="Fas1/AflB-like_central"/>
</dbReference>
<evidence type="ECO:0000256" key="14">
    <source>
        <dbReference type="ARBA" id="ARBA00033756"/>
    </source>
</evidence>
<feature type="active site" description="For malonyltransferase activity" evidence="22">
    <location>
        <position position="1843"/>
    </location>
</feature>
<proteinExistence type="inferred from homology"/>
<evidence type="ECO:0000256" key="1">
    <source>
        <dbReference type="ARBA" id="ARBA00001055"/>
    </source>
</evidence>
<comment type="caution">
    <text evidence="24">The sequence shown here is derived from an EMBL/GenBank/DDBJ whole genome shotgun (WGS) entry which is preliminary data.</text>
</comment>
<evidence type="ECO:0000256" key="9">
    <source>
        <dbReference type="ARBA" id="ARBA00023027"/>
    </source>
</evidence>
<keyword evidence="25" id="KW-1185">Reference proteome</keyword>
<evidence type="ECO:0000259" key="23">
    <source>
        <dbReference type="SMART" id="SM00827"/>
    </source>
</evidence>
<dbReference type="Pfam" id="PF01575">
    <property type="entry name" value="MaoC_dehydratas"/>
    <property type="match status" value="1"/>
</dbReference>
<dbReference type="Pfam" id="PF22235">
    <property type="entry name" value="FAS1_thioest_ins"/>
    <property type="match status" value="1"/>
</dbReference>
<dbReference type="GO" id="GO:0004321">
    <property type="term" value="F:fatty-acyl-CoA synthase activity"/>
    <property type="evidence" value="ECO:0007669"/>
    <property type="project" value="UniProtKB-EC"/>
</dbReference>
<dbReference type="InterPro" id="IPR002539">
    <property type="entry name" value="MaoC-like_dom"/>
</dbReference>
<dbReference type="Gene3D" id="3.30.70.3330">
    <property type="match status" value="1"/>
</dbReference>
<dbReference type="FunFam" id="3.40.366.10:FF:000003">
    <property type="entry name" value="Fatty acid synthase subunit beta dehydratase"/>
    <property type="match status" value="1"/>
</dbReference>
<dbReference type="InterPro" id="IPR013785">
    <property type="entry name" value="Aldolase_TIM"/>
</dbReference>
<dbReference type="GO" id="GO:0004313">
    <property type="term" value="F:[acyl-carrier-protein] S-acetyltransferase activity"/>
    <property type="evidence" value="ECO:0007669"/>
    <property type="project" value="UniProtKB-EC"/>
</dbReference>
<comment type="catalytic activity">
    <reaction evidence="16 21">
        <text>holo-[ACP] + malonyl-CoA = malonyl-[ACP] + CoA</text>
        <dbReference type="Rhea" id="RHEA:41792"/>
        <dbReference type="Rhea" id="RHEA-COMP:9623"/>
        <dbReference type="Rhea" id="RHEA-COMP:9685"/>
        <dbReference type="ChEBI" id="CHEBI:57287"/>
        <dbReference type="ChEBI" id="CHEBI:57384"/>
        <dbReference type="ChEBI" id="CHEBI:64479"/>
        <dbReference type="ChEBI" id="CHEBI:78449"/>
        <dbReference type="EC" id="2.3.1.39"/>
    </reaction>
</comment>
<evidence type="ECO:0000256" key="11">
    <source>
        <dbReference type="ARBA" id="ARBA00023160"/>
    </source>
</evidence>